<feature type="region of interest" description="Disordered" evidence="1">
    <location>
        <begin position="347"/>
        <end position="393"/>
    </location>
</feature>
<accession>A0A5N7AQX4</accession>
<sequence>MARTLGALLALDPSTRRTTVVFVRCATDSADMAYRTESERLYIHEKWLHVPRGHSGPEIPIQPQPETDHGDCQHVAGELYDRAVALIFRQAHGVHSSEALQPLLRSARRKLHEMPRMIQVHPTGEREPAKQVSFYTGHSLIFTELYGAQVQYLVVLHGPHCNNQSVDLVYDARRDTCLCPRQIVSLGSRTAVFKDLGEGPWIPIVAKMSVSSGPLVPSDYRSLLPSLRAQDGALVGMLPRPFSAPIEGAAREPLETQLSAADTAVSPTTVPTGYSSGLRAAVMPAPAASTVTCQETRVGYESPKLQGAGVAGTLSQPLADAPAEGSALVHTMPMTSTETDSALLEGHDGVQEGHPQASAADHSQQEIFNASQQSPHRPESTPVAGTTSSDTIGDSWAIHTSEAHSASSGLSLPVISQDTAGAETAWWRTWPGPPPDADAQQRAADQDIQVIKEPHRSSEQCLQFWRGAYVQVQLQVPDSDGTEATRHVLYIHDVLPPAGESESGLRLVATKYSFLVDQLAWEAGSPAAGSQELLLHFQDPDRMGHQDDAVVVNVGDVAAVDAGPAVSLVSHVTEVPDGMAGFFTRYGIHEGSCRESFFVTPLAPHLSGPQGGPPFPRFTPFPVASVFDLSPGDLRLSTGFAQAGYRVSAAVGFDERCHQPWKAQHPDAAVYHGCAASAVARIDSQGLVLPDMAGGQAPRIVTINGEDPPVVSRPRTLTPCAVDVADLSGADLTPLQLCELAAQSPVLSPDFIVLAMSRSILDDRLWRSLARTMSLLLEQGYSVTLRRVPLDVLEPYGERSVLLLAAPGRTHPQWIDDALSDLQTAPTPDGVLAGRIGTVSSGSDLLCLSPTALADGSDCQGIQGAGIHAALDPVLPAGSVPVGATSTLGGDSLSVAGPHPRGDYVRPGGARQIAATISRIIGQFSTRNPTPQPTNSPALVVSEYSGDSPERTKRQRVEDASH</sequence>
<dbReference type="Proteomes" id="UP000326198">
    <property type="component" value="Unassembled WGS sequence"/>
</dbReference>
<dbReference type="EMBL" id="ML736441">
    <property type="protein sequence ID" value="KAE8371298.1"/>
    <property type="molecule type" value="Genomic_DNA"/>
</dbReference>
<dbReference type="AlphaFoldDB" id="A0A5N7AQX4"/>
<name>A0A5N7AQX4_9EURO</name>
<feature type="compositionally biased region" description="Basic and acidic residues" evidence="1">
    <location>
        <begin position="948"/>
        <end position="962"/>
    </location>
</feature>
<gene>
    <name evidence="2" type="ORF">BDV26DRAFT_276413</name>
</gene>
<feature type="compositionally biased region" description="Polar residues" evidence="1">
    <location>
        <begin position="361"/>
        <end position="375"/>
    </location>
</feature>
<feature type="region of interest" description="Disordered" evidence="1">
    <location>
        <begin position="924"/>
        <end position="962"/>
    </location>
</feature>
<reference evidence="2 3" key="1">
    <citation type="submission" date="2019-04" db="EMBL/GenBank/DDBJ databases">
        <title>Friends and foes A comparative genomics studyof 23 Aspergillus species from section Flavi.</title>
        <authorList>
            <consortium name="DOE Joint Genome Institute"/>
            <person name="Kjaerbolling I."/>
            <person name="Vesth T."/>
            <person name="Frisvad J.C."/>
            <person name="Nybo J.L."/>
            <person name="Theobald S."/>
            <person name="Kildgaard S."/>
            <person name="Isbrandt T."/>
            <person name="Kuo A."/>
            <person name="Sato A."/>
            <person name="Lyhne E.K."/>
            <person name="Kogle M.E."/>
            <person name="Wiebenga A."/>
            <person name="Kun R.S."/>
            <person name="Lubbers R.J."/>
            <person name="Makela M.R."/>
            <person name="Barry K."/>
            <person name="Chovatia M."/>
            <person name="Clum A."/>
            <person name="Daum C."/>
            <person name="Haridas S."/>
            <person name="He G."/>
            <person name="LaButti K."/>
            <person name="Lipzen A."/>
            <person name="Mondo S."/>
            <person name="Riley R."/>
            <person name="Salamov A."/>
            <person name="Simmons B.A."/>
            <person name="Magnuson J.K."/>
            <person name="Henrissat B."/>
            <person name="Mortensen U.H."/>
            <person name="Larsen T.O."/>
            <person name="Devries R.P."/>
            <person name="Grigoriev I.V."/>
            <person name="Machida M."/>
            <person name="Baker S.E."/>
            <person name="Andersen M.R."/>
        </authorList>
    </citation>
    <scope>NUCLEOTIDE SEQUENCE [LARGE SCALE GENOMIC DNA]</scope>
    <source>
        <strain evidence="2 3">IBT 29228</strain>
    </source>
</reference>
<proteinExistence type="predicted"/>
<protein>
    <submittedName>
        <fullName evidence="2">Uncharacterized protein</fullName>
    </submittedName>
</protein>
<dbReference type="OrthoDB" id="4511054at2759"/>
<feature type="compositionally biased region" description="Polar residues" evidence="1">
    <location>
        <begin position="924"/>
        <end position="937"/>
    </location>
</feature>
<organism evidence="2 3">
    <name type="scientific">Aspergillus bertholletiae</name>
    <dbReference type="NCBI Taxonomy" id="1226010"/>
    <lineage>
        <taxon>Eukaryota</taxon>
        <taxon>Fungi</taxon>
        <taxon>Dikarya</taxon>
        <taxon>Ascomycota</taxon>
        <taxon>Pezizomycotina</taxon>
        <taxon>Eurotiomycetes</taxon>
        <taxon>Eurotiomycetidae</taxon>
        <taxon>Eurotiales</taxon>
        <taxon>Aspergillaceae</taxon>
        <taxon>Aspergillus</taxon>
        <taxon>Aspergillus subgen. Circumdati</taxon>
    </lineage>
</organism>
<evidence type="ECO:0000313" key="2">
    <source>
        <dbReference type="EMBL" id="KAE8371298.1"/>
    </source>
</evidence>
<feature type="compositionally biased region" description="Polar residues" evidence="1">
    <location>
        <begin position="383"/>
        <end position="392"/>
    </location>
</feature>
<keyword evidence="3" id="KW-1185">Reference proteome</keyword>
<evidence type="ECO:0000256" key="1">
    <source>
        <dbReference type="SAM" id="MobiDB-lite"/>
    </source>
</evidence>
<evidence type="ECO:0000313" key="3">
    <source>
        <dbReference type="Proteomes" id="UP000326198"/>
    </source>
</evidence>